<organism evidence="3 4">
    <name type="scientific">Sinomonas terrae</name>
    <dbReference type="NCBI Taxonomy" id="2908838"/>
    <lineage>
        <taxon>Bacteria</taxon>
        <taxon>Bacillati</taxon>
        <taxon>Actinomycetota</taxon>
        <taxon>Actinomycetes</taxon>
        <taxon>Micrococcales</taxon>
        <taxon>Micrococcaceae</taxon>
        <taxon>Sinomonas</taxon>
    </lineage>
</organism>
<dbReference type="Proteomes" id="UP001202922">
    <property type="component" value="Unassembled WGS sequence"/>
</dbReference>
<feature type="domain" description="CN hydrolase" evidence="2">
    <location>
        <begin position="1"/>
        <end position="241"/>
    </location>
</feature>
<dbReference type="CDD" id="cd07581">
    <property type="entry name" value="nitrilase_3"/>
    <property type="match status" value="1"/>
</dbReference>
<dbReference type="Gene3D" id="3.60.110.10">
    <property type="entry name" value="Carbon-nitrogen hydrolase"/>
    <property type="match status" value="1"/>
</dbReference>
<protein>
    <submittedName>
        <fullName evidence="3">Carbon-nitrogen hydrolase family protein</fullName>
    </submittedName>
</protein>
<dbReference type="PROSITE" id="PS01227">
    <property type="entry name" value="UPF0012"/>
    <property type="match status" value="1"/>
</dbReference>
<dbReference type="SUPFAM" id="SSF56317">
    <property type="entry name" value="Carbon-nitrogen hydrolase"/>
    <property type="match status" value="1"/>
</dbReference>
<evidence type="ECO:0000259" key="2">
    <source>
        <dbReference type="PROSITE" id="PS50263"/>
    </source>
</evidence>
<dbReference type="Pfam" id="PF00795">
    <property type="entry name" value="CN_hydrolase"/>
    <property type="match status" value="1"/>
</dbReference>
<comment type="similarity">
    <text evidence="1">Belongs to the carbon-nitrogen hydrolase superfamily. NIT1/NIT2 family.</text>
</comment>
<dbReference type="EMBL" id="JAKZBV010000001">
    <property type="protein sequence ID" value="MCH6472329.1"/>
    <property type="molecule type" value="Genomic_DNA"/>
</dbReference>
<sequence length="264" mass="27776">MRVAVAQPASTDDVAANLAEIARLSEEAAGLGAEVVLFPEYATYEKKRLDETFARAAQPLDGPVCSELASIARRHGITLVAGVVEASPASDRPYNTLAAFAPDGGLVAAYRKIHLFDAQGQRESDFISPAPLAQPVTFDAGGVTFGLMTCYDLRFPELAAALVDAGAQVLALGASWVPGELKTEQWRTLSAARAIDNAVFVAGSCQAPPISIGSSLLIDPQGDVLALLGSDPGVVVADLDLARIPSTRLEFPVAEQRRMPSFKD</sequence>
<comment type="caution">
    <text evidence="3">The sequence shown here is derived from an EMBL/GenBank/DDBJ whole genome shotgun (WGS) entry which is preliminary data.</text>
</comment>
<reference evidence="3 4" key="1">
    <citation type="submission" date="2022-03" db="EMBL/GenBank/DDBJ databases">
        <title>Sinomonas sp. isolated from a soil.</title>
        <authorList>
            <person name="Han J."/>
            <person name="Kim D.-U."/>
        </authorList>
    </citation>
    <scope>NUCLEOTIDE SEQUENCE [LARGE SCALE GENOMIC DNA]</scope>
    <source>
        <strain evidence="3 4">5-5</strain>
    </source>
</reference>
<dbReference type="RefSeq" id="WP_241056224.1">
    <property type="nucleotide sequence ID" value="NZ_JAKZBV010000001.1"/>
</dbReference>
<dbReference type="PANTHER" id="PTHR23088">
    <property type="entry name" value="NITRILASE-RELATED"/>
    <property type="match status" value="1"/>
</dbReference>
<name>A0ABS9U6K2_9MICC</name>
<dbReference type="PROSITE" id="PS50263">
    <property type="entry name" value="CN_HYDROLASE"/>
    <property type="match status" value="1"/>
</dbReference>
<keyword evidence="4" id="KW-1185">Reference proteome</keyword>
<keyword evidence="3" id="KW-0378">Hydrolase</keyword>
<accession>A0ABS9U6K2</accession>
<dbReference type="InterPro" id="IPR003010">
    <property type="entry name" value="C-N_Hydrolase"/>
</dbReference>
<gene>
    <name evidence="3" type="ORF">L0M17_20580</name>
</gene>
<evidence type="ECO:0000313" key="3">
    <source>
        <dbReference type="EMBL" id="MCH6472329.1"/>
    </source>
</evidence>
<dbReference type="GO" id="GO:0016787">
    <property type="term" value="F:hydrolase activity"/>
    <property type="evidence" value="ECO:0007669"/>
    <property type="project" value="UniProtKB-KW"/>
</dbReference>
<dbReference type="InterPro" id="IPR001110">
    <property type="entry name" value="UPF0012_CS"/>
</dbReference>
<dbReference type="PANTHER" id="PTHR23088:SF27">
    <property type="entry name" value="DEAMINATED GLUTATHIONE AMIDASE"/>
    <property type="match status" value="1"/>
</dbReference>
<proteinExistence type="inferred from homology"/>
<evidence type="ECO:0000313" key="4">
    <source>
        <dbReference type="Proteomes" id="UP001202922"/>
    </source>
</evidence>
<dbReference type="InterPro" id="IPR036526">
    <property type="entry name" value="C-N_Hydrolase_sf"/>
</dbReference>
<evidence type="ECO:0000256" key="1">
    <source>
        <dbReference type="ARBA" id="ARBA00010613"/>
    </source>
</evidence>